<comment type="caution">
    <text evidence="7">The sequence shown here is derived from an EMBL/GenBank/DDBJ whole genome shotgun (WGS) entry which is preliminary data.</text>
</comment>
<dbReference type="RefSeq" id="WP_167696496.1">
    <property type="nucleotide sequence ID" value="NZ_CP118182.1"/>
</dbReference>
<keyword evidence="3 5" id="KW-1133">Transmembrane helix</keyword>
<evidence type="ECO:0000313" key="8">
    <source>
        <dbReference type="Proteomes" id="UP000778951"/>
    </source>
</evidence>
<dbReference type="GO" id="GO:0016020">
    <property type="term" value="C:membrane"/>
    <property type="evidence" value="ECO:0007669"/>
    <property type="project" value="UniProtKB-SubCell"/>
</dbReference>
<protein>
    <submittedName>
        <fullName evidence="7">TM2 domain-containing protein</fullName>
    </submittedName>
</protein>
<dbReference type="Pfam" id="PF05154">
    <property type="entry name" value="TM2"/>
    <property type="match status" value="1"/>
</dbReference>
<reference evidence="7" key="1">
    <citation type="submission" date="2020-03" db="EMBL/GenBank/DDBJ databases">
        <title>Spirochaetal bacteria isolated from arthropods constitute a novel genus Entomospira genus novum within the order Spirochaetales.</title>
        <authorList>
            <person name="Grana-Miraglia L."/>
            <person name="Sikutova S."/>
            <person name="Fingerle V."/>
            <person name="Sing A."/>
            <person name="Castillo-Ramirez S."/>
            <person name="Margos G."/>
            <person name="Rudolf I."/>
        </authorList>
    </citation>
    <scope>NUCLEOTIDE SEQUENCE</scope>
    <source>
        <strain evidence="7">BR149</strain>
    </source>
</reference>
<evidence type="ECO:0000256" key="2">
    <source>
        <dbReference type="ARBA" id="ARBA00022692"/>
    </source>
</evidence>
<keyword evidence="2 5" id="KW-0812">Transmembrane</keyword>
<evidence type="ECO:0000259" key="6">
    <source>
        <dbReference type="Pfam" id="PF05154"/>
    </source>
</evidence>
<keyword evidence="8" id="KW-1185">Reference proteome</keyword>
<feature type="transmembrane region" description="Helical" evidence="5">
    <location>
        <begin position="67"/>
        <end position="88"/>
    </location>
</feature>
<evidence type="ECO:0000313" key="7">
    <source>
        <dbReference type="EMBL" id="NIZ70192.1"/>
    </source>
</evidence>
<evidence type="ECO:0000256" key="5">
    <source>
        <dbReference type="SAM" id="Phobius"/>
    </source>
</evidence>
<comment type="subcellular location">
    <subcellularLocation>
        <location evidence="1">Membrane</location>
        <topology evidence="1">Multi-pass membrane protein</topology>
    </subcellularLocation>
</comment>
<proteinExistence type="predicted"/>
<dbReference type="InterPro" id="IPR007829">
    <property type="entry name" value="TM2"/>
</dbReference>
<feature type="domain" description="TM2" evidence="6">
    <location>
        <begin position="39"/>
        <end position="84"/>
    </location>
</feature>
<dbReference type="Proteomes" id="UP000778951">
    <property type="component" value="Unassembled WGS sequence"/>
</dbReference>
<dbReference type="EMBL" id="JAATLM010000002">
    <property type="protein sequence ID" value="NIZ70192.1"/>
    <property type="molecule type" value="Genomic_DNA"/>
</dbReference>
<evidence type="ECO:0000256" key="4">
    <source>
        <dbReference type="ARBA" id="ARBA00023136"/>
    </source>
</evidence>
<feature type="transmembrane region" description="Helical" evidence="5">
    <location>
        <begin position="43"/>
        <end position="61"/>
    </location>
</feature>
<accession>A0A968KXB8</accession>
<evidence type="ECO:0000256" key="3">
    <source>
        <dbReference type="ARBA" id="ARBA00022989"/>
    </source>
</evidence>
<organism evidence="7 8">
    <name type="scientific">Entomospira culicis</name>
    <dbReference type="NCBI Taxonomy" id="2719989"/>
    <lineage>
        <taxon>Bacteria</taxon>
        <taxon>Pseudomonadati</taxon>
        <taxon>Spirochaetota</taxon>
        <taxon>Spirochaetia</taxon>
        <taxon>Spirochaetales</taxon>
        <taxon>Spirochaetaceae</taxon>
        <taxon>Entomospira</taxon>
    </lineage>
</organism>
<gene>
    <name evidence="7" type="ORF">HCT48_08220</name>
</gene>
<sequence>MLEVSSSVEKVLPSSVKTAVGQLPSEKQAIFEEDFKKKMKNPIIGLLLAIFLPGWSFIYLGKIGLAFAFWFTAGGMGIWWIIDIATVMKKITEYNEDQAKTIMRDMKAMGH</sequence>
<evidence type="ECO:0000256" key="1">
    <source>
        <dbReference type="ARBA" id="ARBA00004141"/>
    </source>
</evidence>
<dbReference type="AlphaFoldDB" id="A0A968KXB8"/>
<name>A0A968KXB8_9SPIO</name>
<keyword evidence="4 5" id="KW-0472">Membrane</keyword>